<organism evidence="4 5">
    <name type="scientific">Streptomyces alfalfae</name>
    <dbReference type="NCBI Taxonomy" id="1642299"/>
    <lineage>
        <taxon>Bacteria</taxon>
        <taxon>Bacillati</taxon>
        <taxon>Actinomycetota</taxon>
        <taxon>Actinomycetes</taxon>
        <taxon>Kitasatosporales</taxon>
        <taxon>Streptomycetaceae</taxon>
        <taxon>Streptomyces</taxon>
    </lineage>
</organism>
<evidence type="ECO:0000313" key="5">
    <source>
        <dbReference type="Proteomes" id="UP000187191"/>
    </source>
</evidence>
<dbReference type="InterPro" id="IPR003658">
    <property type="entry name" value="Anti-sigma_ant"/>
</dbReference>
<dbReference type="NCBIfam" id="TIGR00377">
    <property type="entry name" value="ant_ant_sig"/>
    <property type="match status" value="1"/>
</dbReference>
<accession>A0ABM6GLE6</accession>
<dbReference type="SUPFAM" id="SSF52091">
    <property type="entry name" value="SpoIIaa-like"/>
    <property type="match status" value="1"/>
</dbReference>
<dbReference type="PANTHER" id="PTHR33495">
    <property type="entry name" value="ANTI-SIGMA FACTOR ANTAGONIST TM_1081-RELATED-RELATED"/>
    <property type="match status" value="1"/>
</dbReference>
<dbReference type="EMBL" id="CP015588">
    <property type="protein sequence ID" value="APY84582.1"/>
    <property type="molecule type" value="Genomic_DNA"/>
</dbReference>
<evidence type="ECO:0000256" key="1">
    <source>
        <dbReference type="ARBA" id="ARBA00009013"/>
    </source>
</evidence>
<protein>
    <recommendedName>
        <fullName evidence="2">Anti-sigma factor antagonist</fullName>
    </recommendedName>
</protein>
<dbReference type="Proteomes" id="UP000187191">
    <property type="component" value="Chromosome"/>
</dbReference>
<dbReference type="CDD" id="cd07043">
    <property type="entry name" value="STAS_anti-anti-sigma_factors"/>
    <property type="match status" value="1"/>
</dbReference>
<dbReference type="Gene3D" id="3.30.750.24">
    <property type="entry name" value="STAS domain"/>
    <property type="match status" value="1"/>
</dbReference>
<feature type="domain" description="STAS" evidence="3">
    <location>
        <begin position="16"/>
        <end position="110"/>
    </location>
</feature>
<dbReference type="Pfam" id="PF13466">
    <property type="entry name" value="STAS_2"/>
    <property type="match status" value="1"/>
</dbReference>
<evidence type="ECO:0000259" key="3">
    <source>
        <dbReference type="PROSITE" id="PS50801"/>
    </source>
</evidence>
<dbReference type="InterPro" id="IPR002645">
    <property type="entry name" value="STAS_dom"/>
</dbReference>
<evidence type="ECO:0000313" key="4">
    <source>
        <dbReference type="EMBL" id="APY84582.1"/>
    </source>
</evidence>
<evidence type="ECO:0000256" key="2">
    <source>
        <dbReference type="RuleBase" id="RU003749"/>
    </source>
</evidence>
<keyword evidence="5" id="KW-1185">Reference proteome</keyword>
<reference evidence="4 5" key="1">
    <citation type="submission" date="2016-05" db="EMBL/GenBank/DDBJ databases">
        <authorList>
            <person name="Gu J."/>
        </authorList>
    </citation>
    <scope>NUCLEOTIDE SEQUENCE [LARGE SCALE GENOMIC DNA]</scope>
    <source>
        <strain evidence="4 5">ACCC40021</strain>
    </source>
</reference>
<comment type="similarity">
    <text evidence="1 2">Belongs to the anti-sigma-factor antagonist family.</text>
</comment>
<dbReference type="InterPro" id="IPR036513">
    <property type="entry name" value="STAS_dom_sf"/>
</dbReference>
<dbReference type="PROSITE" id="PS50801">
    <property type="entry name" value="STAS"/>
    <property type="match status" value="1"/>
</dbReference>
<sequence>MSLLKITTRATATGPMLSITGDLEYDNASGLREALTTLSLKPGQRLILDLAGLQYCDSSGITAMIIAHHHARAAQADIALTAVPAHITRILRIVGLDQVFTLHADGDELV</sequence>
<dbReference type="RefSeq" id="WP_076682063.1">
    <property type="nucleotide sequence ID" value="NZ_CP015588.1"/>
</dbReference>
<dbReference type="InterPro" id="IPR058548">
    <property type="entry name" value="MlaB-like_STAS"/>
</dbReference>
<proteinExistence type="inferred from homology"/>
<gene>
    <name evidence="4" type="ORF">A7J05_01285</name>
</gene>
<dbReference type="PANTHER" id="PTHR33495:SF2">
    <property type="entry name" value="ANTI-SIGMA FACTOR ANTAGONIST TM_1081-RELATED"/>
    <property type="match status" value="1"/>
</dbReference>
<name>A0ABM6GLE6_9ACTN</name>